<evidence type="ECO:0000256" key="2">
    <source>
        <dbReference type="HAMAP-Rule" id="MF_01103"/>
    </source>
</evidence>
<dbReference type="Pfam" id="PF05979">
    <property type="entry name" value="DUF896"/>
    <property type="match status" value="1"/>
</dbReference>
<dbReference type="AlphaFoldDB" id="A0A229UVP9"/>
<keyword evidence="4" id="KW-1185">Reference proteome</keyword>
<proteinExistence type="inferred from homology"/>
<protein>
    <recommendedName>
        <fullName evidence="2">UPF0291 protein CF651_07395</fullName>
    </recommendedName>
</protein>
<dbReference type="EMBL" id="NMQW01000011">
    <property type="protein sequence ID" value="OXM86959.1"/>
    <property type="molecule type" value="Genomic_DNA"/>
</dbReference>
<sequence length="75" mass="8720">MIPILNRINQLSRKAKETGLTEIETREQTELRNEYLQIFRGSIQSTLLNVTIYDPHGADVTPEKLRQEQAKLDRP</sequence>
<dbReference type="HAMAP" id="MF_01103">
    <property type="entry name" value="UPF0291"/>
    <property type="match status" value="1"/>
</dbReference>
<dbReference type="InterPro" id="IPR009242">
    <property type="entry name" value="DUF896"/>
</dbReference>
<evidence type="ECO:0000313" key="3">
    <source>
        <dbReference type="EMBL" id="OXM86959.1"/>
    </source>
</evidence>
<dbReference type="Proteomes" id="UP000215509">
    <property type="component" value="Unassembled WGS sequence"/>
</dbReference>
<comment type="subcellular location">
    <subcellularLocation>
        <location evidence="2">Cytoplasm</location>
    </subcellularLocation>
</comment>
<dbReference type="SUPFAM" id="SSF158221">
    <property type="entry name" value="YnzC-like"/>
    <property type="match status" value="1"/>
</dbReference>
<dbReference type="RefSeq" id="WP_094014218.1">
    <property type="nucleotide sequence ID" value="NZ_NMQW01000011.1"/>
</dbReference>
<name>A0A229UVP9_9BACL</name>
<organism evidence="3 4">
    <name type="scientific">Paenibacillus rigui</name>
    <dbReference type="NCBI Taxonomy" id="554312"/>
    <lineage>
        <taxon>Bacteria</taxon>
        <taxon>Bacillati</taxon>
        <taxon>Bacillota</taxon>
        <taxon>Bacilli</taxon>
        <taxon>Bacillales</taxon>
        <taxon>Paenibacillaceae</taxon>
        <taxon>Paenibacillus</taxon>
    </lineage>
</organism>
<dbReference type="GO" id="GO:0005737">
    <property type="term" value="C:cytoplasm"/>
    <property type="evidence" value="ECO:0007669"/>
    <property type="project" value="UniProtKB-SubCell"/>
</dbReference>
<evidence type="ECO:0000256" key="1">
    <source>
        <dbReference type="ARBA" id="ARBA00022490"/>
    </source>
</evidence>
<keyword evidence="1 2" id="KW-0963">Cytoplasm</keyword>
<dbReference type="OrthoDB" id="390105at2"/>
<dbReference type="PANTHER" id="PTHR37300">
    <property type="entry name" value="UPF0291 PROTEIN CBO2609/CLC_2481"/>
    <property type="match status" value="1"/>
</dbReference>
<comment type="similarity">
    <text evidence="2">Belongs to the UPF0291 family.</text>
</comment>
<dbReference type="PANTHER" id="PTHR37300:SF2">
    <property type="entry name" value="UPF0291 PROTEIN BC_1827"/>
    <property type="match status" value="1"/>
</dbReference>
<reference evidence="3 4" key="1">
    <citation type="submission" date="2017-07" db="EMBL/GenBank/DDBJ databases">
        <title>Genome sequencing and assembly of Paenibacillus rigui.</title>
        <authorList>
            <person name="Mayilraj S."/>
        </authorList>
    </citation>
    <scope>NUCLEOTIDE SEQUENCE [LARGE SCALE GENOMIC DNA]</scope>
    <source>
        <strain evidence="3 4">JCM 16352</strain>
    </source>
</reference>
<dbReference type="Gene3D" id="1.10.287.540">
    <property type="entry name" value="Helix hairpin bin"/>
    <property type="match status" value="1"/>
</dbReference>
<comment type="caution">
    <text evidence="3">The sequence shown here is derived from an EMBL/GenBank/DDBJ whole genome shotgun (WGS) entry which is preliminary data.</text>
</comment>
<gene>
    <name evidence="3" type="ORF">CF651_07395</name>
</gene>
<accession>A0A229UVP9</accession>
<evidence type="ECO:0000313" key="4">
    <source>
        <dbReference type="Proteomes" id="UP000215509"/>
    </source>
</evidence>